<dbReference type="GO" id="GO:0005524">
    <property type="term" value="F:ATP binding"/>
    <property type="evidence" value="ECO:0007669"/>
    <property type="project" value="InterPro"/>
</dbReference>
<dbReference type="SUPFAM" id="SSF101904">
    <property type="entry name" value="GyrA/ParC C-terminal domain-like"/>
    <property type="match status" value="1"/>
</dbReference>
<feature type="active site" description="O-(5'-phospho-DNA)-tyrosine intermediate" evidence="7 8">
    <location>
        <position position="127"/>
    </location>
</feature>
<dbReference type="EC" id="5.6.2.2" evidence="7"/>
<dbReference type="Pfam" id="PF03989">
    <property type="entry name" value="DNA_gyraseA_C"/>
    <property type="match status" value="2"/>
</dbReference>
<keyword evidence="3 7" id="KW-0799">Topoisomerase</keyword>
<dbReference type="InterPro" id="IPR013760">
    <property type="entry name" value="Topo_IIA-like_dom_sf"/>
</dbReference>
<feature type="site" description="Interaction with DNA" evidence="7">
    <location>
        <position position="46"/>
    </location>
</feature>
<dbReference type="Proteomes" id="UP000005459">
    <property type="component" value="Unassembled WGS sequence"/>
</dbReference>
<dbReference type="STRING" id="768671.ThimaDRAFT_2043"/>
<evidence type="ECO:0000256" key="5">
    <source>
        <dbReference type="ARBA" id="ARBA00023136"/>
    </source>
</evidence>
<evidence type="ECO:0000256" key="2">
    <source>
        <dbReference type="ARBA" id="ARBA00022475"/>
    </source>
</evidence>
<dbReference type="InterPro" id="IPR006691">
    <property type="entry name" value="GyrA/parC_rep"/>
</dbReference>
<comment type="similarity">
    <text evidence="7">Belongs to the type II topoisomerase GyrA/ParC subunit family. ParC type 1 subfamily.</text>
</comment>
<accession>F9UB07</accession>
<feature type="site" description="Interaction with DNA" evidence="7">
    <location>
        <position position="84"/>
    </location>
</feature>
<dbReference type="OrthoDB" id="9806486at2"/>
<evidence type="ECO:0000313" key="11">
    <source>
        <dbReference type="Proteomes" id="UP000005459"/>
    </source>
</evidence>
<dbReference type="PATRIC" id="fig|768671.3.peg.2163"/>
<evidence type="ECO:0000256" key="8">
    <source>
        <dbReference type="PROSITE-ProRule" id="PRU01384"/>
    </source>
</evidence>
<evidence type="ECO:0000259" key="9">
    <source>
        <dbReference type="PROSITE" id="PS52040"/>
    </source>
</evidence>
<keyword evidence="5 7" id="KW-0472">Membrane</keyword>
<dbReference type="FunFam" id="1.10.268.10:FF:000001">
    <property type="entry name" value="DNA gyrase subunit A"/>
    <property type="match status" value="1"/>
</dbReference>
<dbReference type="SUPFAM" id="SSF56719">
    <property type="entry name" value="Type II DNA topoisomerase"/>
    <property type="match status" value="1"/>
</dbReference>
<keyword evidence="4 7" id="KW-0238">DNA-binding</keyword>
<dbReference type="SMART" id="SM00434">
    <property type="entry name" value="TOP4c"/>
    <property type="match status" value="1"/>
</dbReference>
<dbReference type="eggNOG" id="COG0188">
    <property type="taxonomic scope" value="Bacteria"/>
</dbReference>
<dbReference type="InterPro" id="IPR035516">
    <property type="entry name" value="Gyrase/topoIV_suA_C"/>
</dbReference>
<comment type="subunit">
    <text evidence="7">Heterotetramer composed of ParC and ParE.</text>
</comment>
<dbReference type="Gene3D" id="1.10.268.10">
    <property type="entry name" value="Topoisomerase, domain 3"/>
    <property type="match status" value="1"/>
</dbReference>
<comment type="catalytic activity">
    <reaction evidence="1 7 8">
        <text>ATP-dependent breakage, passage and rejoining of double-stranded DNA.</text>
        <dbReference type="EC" id="5.6.2.2"/>
    </reaction>
</comment>
<dbReference type="InterPro" id="IPR013757">
    <property type="entry name" value="Topo_IIA_A_a_sf"/>
</dbReference>
<dbReference type="RefSeq" id="WP_007192918.1">
    <property type="nucleotide sequence ID" value="NZ_AFWV01000006.1"/>
</dbReference>
<dbReference type="GO" id="GO:0005694">
    <property type="term" value="C:chromosome"/>
    <property type="evidence" value="ECO:0007669"/>
    <property type="project" value="InterPro"/>
</dbReference>
<dbReference type="GO" id="GO:0005737">
    <property type="term" value="C:cytoplasm"/>
    <property type="evidence" value="ECO:0007669"/>
    <property type="project" value="TreeGrafter"/>
</dbReference>
<dbReference type="GO" id="GO:0019897">
    <property type="term" value="C:extrinsic component of plasma membrane"/>
    <property type="evidence" value="ECO:0007669"/>
    <property type="project" value="UniProtKB-UniRule"/>
</dbReference>
<evidence type="ECO:0000313" key="10">
    <source>
        <dbReference type="EMBL" id="EGV18625.1"/>
    </source>
</evidence>
<dbReference type="PROSITE" id="PS52040">
    <property type="entry name" value="TOPO_IIA"/>
    <property type="match status" value="1"/>
</dbReference>
<evidence type="ECO:0000256" key="7">
    <source>
        <dbReference type="HAMAP-Rule" id="MF_00936"/>
    </source>
</evidence>
<dbReference type="GO" id="GO:0006265">
    <property type="term" value="P:DNA topological change"/>
    <property type="evidence" value="ECO:0007669"/>
    <property type="project" value="UniProtKB-UniRule"/>
</dbReference>
<gene>
    <name evidence="7" type="primary">parC</name>
    <name evidence="10" type="ORF">ThimaDRAFT_2043</name>
</gene>
<comment type="subcellular location">
    <subcellularLocation>
        <location evidence="7">Cell membrane</location>
        <topology evidence="7">Peripheral membrane protein</topology>
    </subcellularLocation>
</comment>
<keyword evidence="11" id="KW-1185">Reference proteome</keyword>
<dbReference type="GO" id="GO:0009330">
    <property type="term" value="C:DNA topoisomerase type II (double strand cut, ATP-hydrolyzing) complex"/>
    <property type="evidence" value="ECO:0007669"/>
    <property type="project" value="TreeGrafter"/>
</dbReference>
<evidence type="ECO:0000256" key="6">
    <source>
        <dbReference type="ARBA" id="ARBA00023235"/>
    </source>
</evidence>
<dbReference type="InterPro" id="IPR013758">
    <property type="entry name" value="Topo_IIA_A/C_ab"/>
</dbReference>
<organism evidence="10 11">
    <name type="scientific">Thiocapsa marina 5811</name>
    <dbReference type="NCBI Taxonomy" id="768671"/>
    <lineage>
        <taxon>Bacteria</taxon>
        <taxon>Pseudomonadati</taxon>
        <taxon>Pseudomonadota</taxon>
        <taxon>Gammaproteobacteria</taxon>
        <taxon>Chromatiales</taxon>
        <taxon>Chromatiaceae</taxon>
        <taxon>Thiocapsa</taxon>
    </lineage>
</organism>
<name>F9UB07_9GAMM</name>
<dbReference type="NCBIfam" id="NF004044">
    <property type="entry name" value="PRK05561.1"/>
    <property type="match status" value="1"/>
</dbReference>
<dbReference type="InterPro" id="IPR002205">
    <property type="entry name" value="Topo_IIA_dom_A"/>
</dbReference>
<reference evidence="10 11" key="1">
    <citation type="submission" date="2011-06" db="EMBL/GenBank/DDBJ databases">
        <title>The draft genome of Thiocapsa marina 5811.</title>
        <authorList>
            <consortium name="US DOE Joint Genome Institute (JGI-PGF)"/>
            <person name="Lucas S."/>
            <person name="Han J."/>
            <person name="Cheng J.-F."/>
            <person name="Goodwin L."/>
            <person name="Pitluck S."/>
            <person name="Peters L."/>
            <person name="Land M.L."/>
            <person name="Hauser L."/>
            <person name="Vogl K."/>
            <person name="Liu Z."/>
            <person name="Imhoff J."/>
            <person name="Thiel V."/>
            <person name="Frigaard N.-U."/>
            <person name="Bryant D."/>
            <person name="Woyke T.J."/>
        </authorList>
    </citation>
    <scope>NUCLEOTIDE SEQUENCE [LARGE SCALE GENOMIC DNA]</scope>
    <source>
        <strain evidence="10 11">5811</strain>
    </source>
</reference>
<keyword evidence="2 7" id="KW-1003">Cell membrane</keyword>
<dbReference type="PANTHER" id="PTHR43493:SF1">
    <property type="entry name" value="DNA TOPOISOMERASE 4 SUBUNIT A"/>
    <property type="match status" value="1"/>
</dbReference>
<dbReference type="EMBL" id="AFWV01000006">
    <property type="protein sequence ID" value="EGV18625.1"/>
    <property type="molecule type" value="Genomic_DNA"/>
</dbReference>
<dbReference type="AlphaFoldDB" id="F9UB07"/>
<feature type="site" description="Interaction with DNA" evidence="7">
    <location>
        <position position="82"/>
    </location>
</feature>
<dbReference type="GO" id="GO:0007059">
    <property type="term" value="P:chromosome segregation"/>
    <property type="evidence" value="ECO:0007669"/>
    <property type="project" value="UniProtKB-UniRule"/>
</dbReference>
<feature type="site" description="Transition state stabilizer" evidence="7">
    <location>
        <position position="126"/>
    </location>
</feature>
<dbReference type="GO" id="GO:0003677">
    <property type="term" value="F:DNA binding"/>
    <property type="evidence" value="ECO:0007669"/>
    <property type="project" value="UniProtKB-UniRule"/>
</dbReference>
<dbReference type="HAMAP" id="MF_00936">
    <property type="entry name" value="ParC_type1"/>
    <property type="match status" value="1"/>
</dbReference>
<evidence type="ECO:0000256" key="1">
    <source>
        <dbReference type="ARBA" id="ARBA00000185"/>
    </source>
</evidence>
<dbReference type="InterPro" id="IPR005742">
    <property type="entry name" value="TopoIV_A_Gneg"/>
</dbReference>
<dbReference type="Gene3D" id="3.30.1360.40">
    <property type="match status" value="1"/>
</dbReference>
<dbReference type="Gene3D" id="3.90.199.10">
    <property type="entry name" value="Topoisomerase II, domain 5"/>
    <property type="match status" value="1"/>
</dbReference>
<comment type="function">
    <text evidence="7">Topoisomerase IV is essential for chromosome segregation. It relaxes supercoiled DNA. Performs the decatenation events required during the replication of a circular DNA molecule.</text>
</comment>
<proteinExistence type="inferred from homology"/>
<sequence length="753" mass="82846">MTETMTYNAEGLERLPLKDFTEKAYLDYSMYVILDRALPHVGDGLKPVQRRILYAMSELGLSAAAKFKKSARTVGDVLGKFHPHGDSACYEAMVLMAQSFSYRYPLVDGQGNWGSPDDPKSFAAMRYTESRLAPYAGLLLDEVDQGTVDWQPNFDGTLDEPKLLPARLPNLLLNGATGIAVGMATDIPSHNLREVARACIHLLDHPDATLEDLMRFVPGPDFPTAGEIVTPREDLEKIYRTGGGSLKQRAVYEVERGEIVITALPYQVSGSRVLEQIAQQFNAKKLPMIEDFRDESDHEFPTRLVIVPRSNRVDVDRMMSHLFATTDLERSYRVNMNLIALNGRPRVMTLRDILVEWLAYRTETVRRRSQHRLDKVLERLHLLDGLLIAFLNIDEVIRIVRREDEPKPVLMAQFALSEAQADYVLNTRLRQLARLEEMKIRAEQAELAVERDGLQAILGDPSALKRLISEEITSDAEKYGDARRSPLVARASAAAIDEIDLAPSEPVTVVLSEKGWVRAAKGHEVDPAGLSYRSGDRFLMAVRVRSSQGVVFLDSTGRSYSLPAHSLPSARGQGEPLTGRLDPPAGARFVAVLGEAPECRVLMASDAGYGFIARMEDLFAKAKAGKAVLSLPKGAEVLVPLALSAEEGGLEGARLAAVTTAGHLLLFPVSELPEMPRGKGNKIIGIPSARVAAREELVTALAVVPQGGSLVLLSGKRTLTLKPADLDVYQGERGRRGRLLPRGFQRVEGLSVA</sequence>
<feature type="domain" description="Topo IIA-type catalytic" evidence="9">
    <location>
        <begin position="38"/>
        <end position="501"/>
    </location>
</feature>
<dbReference type="Gene3D" id="2.120.10.90">
    <property type="entry name" value="DNA gyrase/topoisomerase IV, subunit A, C-terminal"/>
    <property type="match status" value="1"/>
</dbReference>
<protein>
    <recommendedName>
        <fullName evidence="7">DNA topoisomerase 4 subunit A</fullName>
        <ecNumber evidence="7">5.6.2.2</ecNumber>
    </recommendedName>
    <alternativeName>
        <fullName evidence="7">Topoisomerase IV subunit A</fullName>
    </alternativeName>
</protein>
<dbReference type="InterPro" id="IPR050220">
    <property type="entry name" value="Type_II_DNA_Topoisomerases"/>
</dbReference>
<dbReference type="PANTHER" id="PTHR43493">
    <property type="entry name" value="DNA GYRASE/TOPOISOMERASE SUBUNIT A"/>
    <property type="match status" value="1"/>
</dbReference>
<dbReference type="GO" id="GO:0003918">
    <property type="term" value="F:DNA topoisomerase type II (double strand cut, ATP-hydrolyzing) activity"/>
    <property type="evidence" value="ECO:0007669"/>
    <property type="project" value="UniProtKB-UniRule"/>
</dbReference>
<dbReference type="Pfam" id="PF00521">
    <property type="entry name" value="DNA_topoisoIV"/>
    <property type="match status" value="1"/>
</dbReference>
<keyword evidence="6 7" id="KW-0413">Isomerase</keyword>
<evidence type="ECO:0000256" key="3">
    <source>
        <dbReference type="ARBA" id="ARBA00023029"/>
    </source>
</evidence>
<evidence type="ECO:0000256" key="4">
    <source>
        <dbReference type="ARBA" id="ARBA00023125"/>
    </source>
</evidence>
<dbReference type="CDD" id="cd00187">
    <property type="entry name" value="TOP4c"/>
    <property type="match status" value="1"/>
</dbReference>
<dbReference type="NCBIfam" id="TIGR01062">
    <property type="entry name" value="parC_Gneg"/>
    <property type="match status" value="1"/>
</dbReference>